<proteinExistence type="predicted"/>
<evidence type="ECO:0000313" key="6">
    <source>
        <dbReference type="Proteomes" id="UP000192940"/>
    </source>
</evidence>
<sequence length="419" mass="46663">MSKWNYPLPSKLLHRTVCLSLGAVLLAMPVTVAAAESKSIAASDQKASISVDIPPIERSYEGSTLVVGENRYLTLKEIESEWDSIDPDYEPDQAVDAVKALLPQKEYEDLFPNRLGSPEWHKVAKGKEYFKEDQLDYFSYDNLIDAVTEVSNIKLKISTRKGTTSVQEIHRFDKDARIETLISRSSDFNSVENRKKEIETVIIDFGTFLKEGFKKDRKSELAAFLANLAHETGGGWATAPGGELKWGLFWNENIAGRTGVNMDPFVDPASSDLYPGVKDKRYYGRGPIMLSWNFNYGLFSSIIYGDKNVLLSKPEIVAADGKVGFMTAILFWMTPQAPKPSAHDVIINKWKPSKLDFAKGLGQPGFGITIMVLNGLEANMGETEGSPVKRRAGHYRDITSRMGVDITSEKIDTLGMKPF</sequence>
<keyword evidence="2" id="KW-1015">Disulfide bond</keyword>
<dbReference type="GO" id="GO:0006032">
    <property type="term" value="P:chitin catabolic process"/>
    <property type="evidence" value="ECO:0007669"/>
    <property type="project" value="InterPro"/>
</dbReference>
<dbReference type="GO" id="GO:0004568">
    <property type="term" value="F:chitinase activity"/>
    <property type="evidence" value="ECO:0007669"/>
    <property type="project" value="InterPro"/>
</dbReference>
<feature type="domain" description="Glycoside hydrolase family 19 catalytic" evidence="4">
    <location>
        <begin position="204"/>
        <end position="406"/>
    </location>
</feature>
<dbReference type="SUPFAM" id="SSF53955">
    <property type="entry name" value="Lysozyme-like"/>
    <property type="match status" value="1"/>
</dbReference>
<dbReference type="PANTHER" id="PTHR22595">
    <property type="entry name" value="CHITINASE-RELATED"/>
    <property type="match status" value="1"/>
</dbReference>
<dbReference type="PANTHER" id="PTHR22595:SF79">
    <property type="entry name" value="CHITINASE 12"/>
    <property type="match status" value="1"/>
</dbReference>
<dbReference type="InterPro" id="IPR000726">
    <property type="entry name" value="Glyco_hydro_19_cat"/>
</dbReference>
<evidence type="ECO:0000259" key="4">
    <source>
        <dbReference type="Pfam" id="PF00182"/>
    </source>
</evidence>
<name>A0A1X7HHS2_9BACL</name>
<dbReference type="Proteomes" id="UP000192940">
    <property type="component" value="Chromosome I"/>
</dbReference>
<evidence type="ECO:0000313" key="5">
    <source>
        <dbReference type="EMBL" id="SMF86896.1"/>
    </source>
</evidence>
<protein>
    <submittedName>
        <fullName evidence="5">Chitinase class I</fullName>
    </submittedName>
</protein>
<accession>A0A1X7HHS2</accession>
<keyword evidence="6" id="KW-1185">Reference proteome</keyword>
<organism evidence="5 6">
    <name type="scientific">Paenibacillus uliginis N3/975</name>
    <dbReference type="NCBI Taxonomy" id="1313296"/>
    <lineage>
        <taxon>Bacteria</taxon>
        <taxon>Bacillati</taxon>
        <taxon>Bacillota</taxon>
        <taxon>Bacilli</taxon>
        <taxon>Bacillales</taxon>
        <taxon>Paenibacillaceae</taxon>
        <taxon>Paenibacillus</taxon>
    </lineage>
</organism>
<keyword evidence="3" id="KW-0732">Signal</keyword>
<dbReference type="GO" id="GO:0006952">
    <property type="term" value="P:defense response"/>
    <property type="evidence" value="ECO:0007669"/>
    <property type="project" value="UniProtKB-KW"/>
</dbReference>
<dbReference type="EMBL" id="LT840184">
    <property type="protein sequence ID" value="SMF86896.1"/>
    <property type="molecule type" value="Genomic_DNA"/>
</dbReference>
<dbReference type="InterPro" id="IPR023346">
    <property type="entry name" value="Lysozyme-like_dom_sf"/>
</dbReference>
<reference evidence="5 6" key="1">
    <citation type="submission" date="2017-04" db="EMBL/GenBank/DDBJ databases">
        <authorList>
            <person name="Afonso C.L."/>
            <person name="Miller P.J."/>
            <person name="Scott M.A."/>
            <person name="Spackman E."/>
            <person name="Goraichik I."/>
            <person name="Dimitrov K.M."/>
            <person name="Suarez D.L."/>
            <person name="Swayne D.E."/>
        </authorList>
    </citation>
    <scope>NUCLEOTIDE SEQUENCE [LARGE SCALE GENOMIC DNA]</scope>
    <source>
        <strain evidence="5 6">N3/975</strain>
    </source>
</reference>
<dbReference type="CDD" id="cd00325">
    <property type="entry name" value="chitinase_GH19"/>
    <property type="match status" value="1"/>
</dbReference>
<evidence type="ECO:0000256" key="3">
    <source>
        <dbReference type="SAM" id="SignalP"/>
    </source>
</evidence>
<dbReference type="Pfam" id="PF00182">
    <property type="entry name" value="Glyco_hydro_19"/>
    <property type="match status" value="1"/>
</dbReference>
<dbReference type="AlphaFoldDB" id="A0A1X7HHS2"/>
<dbReference type="STRING" id="1313296.SAMN05661091_3548"/>
<dbReference type="RefSeq" id="WP_208914389.1">
    <property type="nucleotide sequence ID" value="NZ_LT840184.1"/>
</dbReference>
<keyword evidence="1" id="KW-0611">Plant defense</keyword>
<feature type="chain" id="PRO_5013344514" evidence="3">
    <location>
        <begin position="35"/>
        <end position="419"/>
    </location>
</feature>
<dbReference type="GO" id="GO:0016998">
    <property type="term" value="P:cell wall macromolecule catabolic process"/>
    <property type="evidence" value="ECO:0007669"/>
    <property type="project" value="InterPro"/>
</dbReference>
<evidence type="ECO:0000256" key="1">
    <source>
        <dbReference type="ARBA" id="ARBA00022821"/>
    </source>
</evidence>
<dbReference type="Gene3D" id="1.10.530.10">
    <property type="match status" value="1"/>
</dbReference>
<dbReference type="Gene3D" id="3.30.20.10">
    <property type="entry name" value="Endochitinase, domain 2"/>
    <property type="match status" value="1"/>
</dbReference>
<evidence type="ECO:0000256" key="2">
    <source>
        <dbReference type="ARBA" id="ARBA00023157"/>
    </source>
</evidence>
<feature type="signal peptide" evidence="3">
    <location>
        <begin position="1"/>
        <end position="34"/>
    </location>
</feature>
<gene>
    <name evidence="5" type="ORF">SAMN05661091_3548</name>
</gene>